<protein>
    <submittedName>
        <fullName evidence="2">Histidine kinase</fullName>
    </submittedName>
</protein>
<feature type="compositionally biased region" description="Gly residues" evidence="1">
    <location>
        <begin position="33"/>
        <end position="43"/>
    </location>
</feature>
<dbReference type="EMBL" id="LJGZ01000091">
    <property type="protein sequence ID" value="OEV18660.1"/>
    <property type="molecule type" value="Genomic_DNA"/>
</dbReference>
<name>A0A1E7LR49_9ACTN</name>
<comment type="caution">
    <text evidence="2">The sequence shown here is derived from an EMBL/GenBank/DDBJ whole genome shotgun (WGS) entry which is preliminary data.</text>
</comment>
<reference evidence="2 3" key="1">
    <citation type="journal article" date="2016" name="Front. Microbiol.">
        <title>Comparative Genomics Analysis of Streptomyces Species Reveals Their Adaptation to the Marine Environment and Their Diversity at the Genomic Level.</title>
        <authorList>
            <person name="Tian X."/>
            <person name="Zhang Z."/>
            <person name="Yang T."/>
            <person name="Chen M."/>
            <person name="Li J."/>
            <person name="Chen F."/>
            <person name="Yang J."/>
            <person name="Li W."/>
            <person name="Zhang B."/>
            <person name="Zhang Z."/>
            <person name="Wu J."/>
            <person name="Zhang C."/>
            <person name="Long L."/>
            <person name="Xiao J."/>
        </authorList>
    </citation>
    <scope>NUCLEOTIDE SEQUENCE [LARGE SCALE GENOMIC DNA]</scope>
    <source>
        <strain evidence="2 3">SCSIO M10372</strain>
    </source>
</reference>
<keyword evidence="2" id="KW-0808">Transferase</keyword>
<feature type="region of interest" description="Disordered" evidence="1">
    <location>
        <begin position="23"/>
        <end position="43"/>
    </location>
</feature>
<keyword evidence="3" id="KW-1185">Reference proteome</keyword>
<dbReference type="AlphaFoldDB" id="A0A1E7LR49"/>
<sequence length="43" mass="4475">DAFLAKPFEPSELVRMVHRLATGEERPSVDGRSGAGCAGTTTG</sequence>
<dbReference type="PATRIC" id="fig|518642.7.peg.5864"/>
<accession>A0A1E7LR49</accession>
<feature type="non-terminal residue" evidence="2">
    <location>
        <position position="1"/>
    </location>
</feature>
<proteinExistence type="predicted"/>
<gene>
    <name evidence="2" type="ORF">AN221_21580</name>
</gene>
<evidence type="ECO:0000313" key="2">
    <source>
        <dbReference type="EMBL" id="OEV18660.1"/>
    </source>
</evidence>
<evidence type="ECO:0000313" key="3">
    <source>
        <dbReference type="Proteomes" id="UP000175971"/>
    </source>
</evidence>
<keyword evidence="2" id="KW-0418">Kinase</keyword>
<dbReference type="GO" id="GO:0016301">
    <property type="term" value="F:kinase activity"/>
    <property type="evidence" value="ECO:0007669"/>
    <property type="project" value="UniProtKB-KW"/>
</dbReference>
<organism evidence="2 3">
    <name type="scientific">Streptomyces nanshensis</name>
    <dbReference type="NCBI Taxonomy" id="518642"/>
    <lineage>
        <taxon>Bacteria</taxon>
        <taxon>Bacillati</taxon>
        <taxon>Actinomycetota</taxon>
        <taxon>Actinomycetes</taxon>
        <taxon>Kitasatosporales</taxon>
        <taxon>Streptomycetaceae</taxon>
        <taxon>Streptomyces</taxon>
    </lineage>
</organism>
<dbReference type="Proteomes" id="UP000175971">
    <property type="component" value="Unassembled WGS sequence"/>
</dbReference>
<evidence type="ECO:0000256" key="1">
    <source>
        <dbReference type="SAM" id="MobiDB-lite"/>
    </source>
</evidence>